<reference evidence="1" key="1">
    <citation type="submission" date="2022-03" db="EMBL/GenBank/DDBJ databases">
        <authorList>
            <person name="Legras J.-L."/>
            <person name="Devillers H."/>
            <person name="Grondin C."/>
        </authorList>
    </citation>
    <scope>NUCLEOTIDE SEQUENCE</scope>
    <source>
        <strain evidence="1">CLIB 1423</strain>
    </source>
</reference>
<organism evidence="1 2">
    <name type="scientific">[Candida] railenensis</name>
    <dbReference type="NCBI Taxonomy" id="45579"/>
    <lineage>
        <taxon>Eukaryota</taxon>
        <taxon>Fungi</taxon>
        <taxon>Dikarya</taxon>
        <taxon>Ascomycota</taxon>
        <taxon>Saccharomycotina</taxon>
        <taxon>Pichiomycetes</taxon>
        <taxon>Debaryomycetaceae</taxon>
        <taxon>Kurtzmaniella</taxon>
    </lineage>
</organism>
<gene>
    <name evidence="1" type="ORF">CLIB1423_08S03862</name>
</gene>
<proteinExistence type="predicted"/>
<dbReference type="Proteomes" id="UP000837801">
    <property type="component" value="Unassembled WGS sequence"/>
</dbReference>
<accession>A0A9P0QQB1</accession>
<keyword evidence="2" id="KW-1185">Reference proteome</keyword>
<name>A0A9P0QQB1_9ASCO</name>
<evidence type="ECO:0000313" key="2">
    <source>
        <dbReference type="Proteomes" id="UP000837801"/>
    </source>
</evidence>
<evidence type="ECO:0000313" key="1">
    <source>
        <dbReference type="EMBL" id="CAH2352907.1"/>
    </source>
</evidence>
<dbReference type="AlphaFoldDB" id="A0A9P0QQB1"/>
<sequence length="127" mass="15019">MRYNQVKTNIKDLIRNLGISGRSCFEYIRSVHSVSSSYRSSNICSTKIIAYGEIIPFKYKVNEPKEKLELIQVLQLKFLFVHSPYNEIFNMTIEKRITKIKSILRLWFLLYSFNSAPKIFHFRVTST</sequence>
<comment type="caution">
    <text evidence="1">The sequence shown here is derived from an EMBL/GenBank/DDBJ whole genome shotgun (WGS) entry which is preliminary data.</text>
</comment>
<dbReference type="EMBL" id="CAKXYY010000008">
    <property type="protein sequence ID" value="CAH2352907.1"/>
    <property type="molecule type" value="Genomic_DNA"/>
</dbReference>
<protein>
    <submittedName>
        <fullName evidence="1">Uncharacterized protein</fullName>
    </submittedName>
</protein>